<gene>
    <name evidence="2" type="ORF">EDB92DRAFT_137487</name>
</gene>
<evidence type="ECO:0000256" key="1">
    <source>
        <dbReference type="SAM" id="MobiDB-lite"/>
    </source>
</evidence>
<comment type="caution">
    <text evidence="2">The sequence shown here is derived from an EMBL/GenBank/DDBJ whole genome shotgun (WGS) entry which is preliminary data.</text>
</comment>
<evidence type="ECO:0008006" key="4">
    <source>
        <dbReference type="Google" id="ProtNLM"/>
    </source>
</evidence>
<feature type="region of interest" description="Disordered" evidence="1">
    <location>
        <begin position="353"/>
        <end position="380"/>
    </location>
</feature>
<feature type="region of interest" description="Disordered" evidence="1">
    <location>
        <begin position="183"/>
        <end position="242"/>
    </location>
</feature>
<organism evidence="2 3">
    <name type="scientific">Lactarius akahatsu</name>
    <dbReference type="NCBI Taxonomy" id="416441"/>
    <lineage>
        <taxon>Eukaryota</taxon>
        <taxon>Fungi</taxon>
        <taxon>Dikarya</taxon>
        <taxon>Basidiomycota</taxon>
        <taxon>Agaricomycotina</taxon>
        <taxon>Agaricomycetes</taxon>
        <taxon>Russulales</taxon>
        <taxon>Russulaceae</taxon>
        <taxon>Lactarius</taxon>
    </lineage>
</organism>
<reference evidence="2" key="1">
    <citation type="submission" date="2022-01" db="EMBL/GenBank/DDBJ databases">
        <title>Comparative genomics reveals a dynamic genome evolution in the ectomycorrhizal milk-cap (Lactarius) mushrooms.</title>
        <authorList>
            <consortium name="DOE Joint Genome Institute"/>
            <person name="Lebreton A."/>
            <person name="Tang N."/>
            <person name="Kuo A."/>
            <person name="LaButti K."/>
            <person name="Drula E."/>
            <person name="Barry K."/>
            <person name="Clum A."/>
            <person name="Lipzen A."/>
            <person name="Mousain D."/>
            <person name="Ng V."/>
            <person name="Wang R."/>
            <person name="Wang X."/>
            <person name="Dai Y."/>
            <person name="Henrissat B."/>
            <person name="Grigoriev I.V."/>
            <person name="Guerin-Laguette A."/>
            <person name="Yu F."/>
            <person name="Martin F.M."/>
        </authorList>
    </citation>
    <scope>NUCLEOTIDE SEQUENCE</scope>
    <source>
        <strain evidence="2">QP</strain>
    </source>
</reference>
<proteinExistence type="predicted"/>
<name>A0AAD4Q9A6_9AGAM</name>
<dbReference type="Proteomes" id="UP001201163">
    <property type="component" value="Unassembled WGS sequence"/>
</dbReference>
<protein>
    <recommendedName>
        <fullName evidence="4">Zn(2)-C6 fungal-type domain-containing protein</fullName>
    </recommendedName>
</protein>
<evidence type="ECO:0000313" key="3">
    <source>
        <dbReference type="Proteomes" id="UP001201163"/>
    </source>
</evidence>
<feature type="region of interest" description="Disordered" evidence="1">
    <location>
        <begin position="305"/>
        <end position="336"/>
    </location>
</feature>
<sequence length="574" mass="61564">MSKQSKPSLPDMHYLTEPERAQVHPAVVRSISIPSIPPNFPFNTPISDERRHRGPRFVIGWLEFQSPEQPDPEVARPGDVWIQLPSGHRKARVYACYNPEGKDWLPWGGNHIPTGGRGDTGNTPIHPFLNDHAQRKFFLVFNGTQFTWANPKGVSIILHTSPQIGTIGPAEAVIKWLKVTGVGRPSPASDEEGEGHSASAPQNSRKHAHPDHSESHGDSASAPPEKKAKRSSPQRPQSPPELPLAVKLGAYAQAGATQRGWIMYIDDMPLHMPFPCINCTRSKTPCSGIPGERCGRCRFKRLGCSHHTQKPRERIASPAKEAPKAAAPDSSPTTQTGLMLRLPAMRPWVAVTPGDTTRAEDANKAPGQSSPRRVRIRSSSVGASNCASLARKLTHLGTLAARSDNENVRSSSPLSSVHDHSDFVPQHSESAILDATDDAAVENLLDSALLTASAVPVPDASADVDVDADAEPRSSVTAAEISMPEKTLPQDEADGSDEDEDEEFARFMQMTLDGMARAQEGLRGVFALTRRRLVVKRAAAVAAVAPQVAAVVEGVAAVADACAPGGDGPVSAPH</sequence>
<dbReference type="EMBL" id="JAKELL010000105">
    <property type="protein sequence ID" value="KAH8982097.1"/>
    <property type="molecule type" value="Genomic_DNA"/>
</dbReference>
<accession>A0AAD4Q9A6</accession>
<keyword evidence="3" id="KW-1185">Reference proteome</keyword>
<feature type="compositionally biased region" description="Low complexity" evidence="1">
    <location>
        <begin position="316"/>
        <end position="332"/>
    </location>
</feature>
<evidence type="ECO:0000313" key="2">
    <source>
        <dbReference type="EMBL" id="KAH8982097.1"/>
    </source>
</evidence>
<dbReference type="AlphaFoldDB" id="A0AAD4Q9A6"/>